<keyword evidence="2" id="KW-0812">Transmembrane</keyword>
<evidence type="ECO:0000313" key="3">
    <source>
        <dbReference type="EMBL" id="KAK1407980.1"/>
    </source>
</evidence>
<name>A0AAD8JUE1_TARER</name>
<comment type="caution">
    <text evidence="3">The sequence shown here is derived from an EMBL/GenBank/DDBJ whole genome shotgun (WGS) entry which is preliminary data.</text>
</comment>
<protein>
    <submittedName>
        <fullName evidence="3">Uncharacterized protein</fullName>
    </submittedName>
</protein>
<evidence type="ECO:0000256" key="1">
    <source>
        <dbReference type="SAM" id="MobiDB-lite"/>
    </source>
</evidence>
<feature type="region of interest" description="Disordered" evidence="1">
    <location>
        <begin position="1"/>
        <end position="24"/>
    </location>
</feature>
<keyword evidence="4" id="KW-1185">Reference proteome</keyword>
<proteinExistence type="predicted"/>
<organism evidence="3 4">
    <name type="scientific">Tagetes erecta</name>
    <name type="common">African marigold</name>
    <dbReference type="NCBI Taxonomy" id="13708"/>
    <lineage>
        <taxon>Eukaryota</taxon>
        <taxon>Viridiplantae</taxon>
        <taxon>Streptophyta</taxon>
        <taxon>Embryophyta</taxon>
        <taxon>Tracheophyta</taxon>
        <taxon>Spermatophyta</taxon>
        <taxon>Magnoliopsida</taxon>
        <taxon>eudicotyledons</taxon>
        <taxon>Gunneridae</taxon>
        <taxon>Pentapetalae</taxon>
        <taxon>asterids</taxon>
        <taxon>campanulids</taxon>
        <taxon>Asterales</taxon>
        <taxon>Asteraceae</taxon>
        <taxon>Asteroideae</taxon>
        <taxon>Heliantheae alliance</taxon>
        <taxon>Tageteae</taxon>
        <taxon>Tagetes</taxon>
    </lineage>
</organism>
<gene>
    <name evidence="3" type="ORF">QVD17_39608</name>
</gene>
<dbReference type="Proteomes" id="UP001229421">
    <property type="component" value="Unassembled WGS sequence"/>
</dbReference>
<reference evidence="3" key="1">
    <citation type="journal article" date="2023" name="bioRxiv">
        <title>Improved chromosome-level genome assembly for marigold (Tagetes erecta).</title>
        <authorList>
            <person name="Jiang F."/>
            <person name="Yuan L."/>
            <person name="Wang S."/>
            <person name="Wang H."/>
            <person name="Xu D."/>
            <person name="Wang A."/>
            <person name="Fan W."/>
        </authorList>
    </citation>
    <scope>NUCLEOTIDE SEQUENCE</scope>
    <source>
        <strain evidence="3">WSJ</strain>
        <tissue evidence="3">Leaf</tissue>
    </source>
</reference>
<feature type="compositionally biased region" description="Polar residues" evidence="1">
    <location>
        <begin position="1"/>
        <end position="12"/>
    </location>
</feature>
<evidence type="ECO:0000256" key="2">
    <source>
        <dbReference type="SAM" id="Phobius"/>
    </source>
</evidence>
<keyword evidence="2" id="KW-0472">Membrane</keyword>
<dbReference type="AlphaFoldDB" id="A0AAD8JUE1"/>
<accession>A0AAD8JUE1</accession>
<sequence length="78" mass="8715">MFHFKLQNTDKTLPSPLDQPPPCSNTLIAPTSSSTSFTSSNCQLLIGIFVYYLSVFGVAEGFYSLLNNIIKEHNSEWI</sequence>
<dbReference type="EMBL" id="JAUHHV010000011">
    <property type="protein sequence ID" value="KAK1407980.1"/>
    <property type="molecule type" value="Genomic_DNA"/>
</dbReference>
<keyword evidence="2" id="KW-1133">Transmembrane helix</keyword>
<feature type="transmembrane region" description="Helical" evidence="2">
    <location>
        <begin position="44"/>
        <end position="66"/>
    </location>
</feature>
<evidence type="ECO:0000313" key="4">
    <source>
        <dbReference type="Proteomes" id="UP001229421"/>
    </source>
</evidence>